<dbReference type="EMBL" id="CP022022">
    <property type="protein sequence ID" value="ASF43508.1"/>
    <property type="molecule type" value="Genomic_DNA"/>
</dbReference>
<organism evidence="1 2">
    <name type="scientific">Capnocytophaga endodontalis</name>
    <dbReference type="NCBI Taxonomy" id="2708117"/>
    <lineage>
        <taxon>Bacteria</taxon>
        <taxon>Pseudomonadati</taxon>
        <taxon>Bacteroidota</taxon>
        <taxon>Flavobacteriia</taxon>
        <taxon>Flavobacteriales</taxon>
        <taxon>Flavobacteriaceae</taxon>
        <taxon>Capnocytophaga</taxon>
    </lineage>
</organism>
<evidence type="ECO:0000313" key="2">
    <source>
        <dbReference type="Proteomes" id="UP000197007"/>
    </source>
</evidence>
<accession>A0A1Z4BQH2</accession>
<reference evidence="2" key="1">
    <citation type="submission" date="2017-06" db="EMBL/GenBank/DDBJ databases">
        <title>Complete genome sequence of Capnocytophaga sp. KCOM 1579 (=ChDC OS43) isolated from a human refractory periapical abscess lesion.</title>
        <authorList>
            <person name="Kook J.-K."/>
            <person name="Park S.-N."/>
            <person name="Lim Y.K."/>
            <person name="Roh H."/>
        </authorList>
    </citation>
    <scope>NUCLEOTIDE SEQUENCE [LARGE SCALE GENOMIC DNA]</scope>
    <source>
        <strain evidence="2">ChDC OS43</strain>
    </source>
</reference>
<gene>
    <name evidence="1" type="ORF">CBG49_10730</name>
</gene>
<proteinExistence type="predicted"/>
<dbReference type="KEGG" id="capn:CBG49_10730"/>
<protein>
    <submittedName>
        <fullName evidence="1">Uncharacterized protein</fullName>
    </submittedName>
</protein>
<dbReference type="Proteomes" id="UP000197007">
    <property type="component" value="Chromosome"/>
</dbReference>
<keyword evidence="2" id="KW-1185">Reference proteome</keyword>
<evidence type="ECO:0000313" key="1">
    <source>
        <dbReference type="EMBL" id="ASF43508.1"/>
    </source>
</evidence>
<name>A0A1Z4BQH2_9FLAO</name>
<dbReference type="AlphaFoldDB" id="A0A1Z4BQH2"/>
<sequence length="283" mass="33628">MKYTIIIISLLVSANSYTQTKTMTTEVKRPTINNKIEHLDIKQYEKKFTVYYPSSSDPSDKEYEYKEETEEYILTIKGDYEYGFIYEKKIKSFPYNYSIFKCFYPNFSLQFKFIAARVINSESINLLGNGYDFNEGGKLIKVENYDKGWNFSYEQAVKFAQNKYDEYTFKEMKIYKTTENGWKYWFLSAGGDGHGHGEIEELKLDGRTGEILSYVIKYIPRYGAIKVLKVIVPDKTDKNYKKKTTSFNGKTYTEEEWKTFEQEQWEKYQANKNHKSFWNKLFG</sequence>